<feature type="compositionally biased region" description="Polar residues" evidence="1">
    <location>
        <begin position="131"/>
        <end position="142"/>
    </location>
</feature>
<feature type="region of interest" description="Disordered" evidence="1">
    <location>
        <begin position="123"/>
        <end position="142"/>
    </location>
</feature>
<dbReference type="EMBL" id="CANTUO010000001">
    <property type="protein sequence ID" value="CAI5755675.1"/>
    <property type="molecule type" value="Genomic_DNA"/>
</dbReference>
<dbReference type="AlphaFoldDB" id="A0A9W4TRF1"/>
<dbReference type="GO" id="GO:0070898">
    <property type="term" value="P:RNA polymerase III preinitiation complex assembly"/>
    <property type="evidence" value="ECO:0007669"/>
    <property type="project" value="TreeGrafter"/>
</dbReference>
<reference evidence="3" key="1">
    <citation type="submission" date="2022-12" db="EMBL/GenBank/DDBJ databases">
        <authorList>
            <person name="Brejova B."/>
        </authorList>
    </citation>
    <scope>NUCLEOTIDE SEQUENCE</scope>
</reference>
<evidence type="ECO:0000259" key="2">
    <source>
        <dbReference type="SMART" id="SM00717"/>
    </source>
</evidence>
<dbReference type="InterPro" id="IPR017174">
    <property type="entry name" value="Bdp1_fungi"/>
</dbReference>
<dbReference type="GO" id="GO:0000995">
    <property type="term" value="F:RNA polymerase III general transcription initiation factor activity"/>
    <property type="evidence" value="ECO:0007669"/>
    <property type="project" value="InterPro"/>
</dbReference>
<comment type="caution">
    <text evidence="3">The sequence shown here is derived from an EMBL/GenBank/DDBJ whole genome shotgun (WGS) entry which is preliminary data.</text>
</comment>
<dbReference type="PIRSF" id="PIRSF037327">
    <property type="entry name" value="TFIIIB_Bdp1_fun"/>
    <property type="match status" value="1"/>
</dbReference>
<protein>
    <recommendedName>
        <fullName evidence="2">Myb-like domain-containing protein</fullName>
    </recommendedName>
</protein>
<gene>
    <name evidence="3" type="ORF">CANVERA_P0191</name>
</gene>
<dbReference type="PANTHER" id="PTHR22929">
    <property type="entry name" value="RNA POLYMERASE III TRANSCRIPTION INITIATION FACTOR B"/>
    <property type="match status" value="1"/>
</dbReference>
<feature type="compositionally biased region" description="Basic and acidic residues" evidence="1">
    <location>
        <begin position="357"/>
        <end position="369"/>
    </location>
</feature>
<dbReference type="InterPro" id="IPR001005">
    <property type="entry name" value="SANT/Myb"/>
</dbReference>
<dbReference type="CDD" id="cd00167">
    <property type="entry name" value="SANT"/>
    <property type="match status" value="1"/>
</dbReference>
<feature type="compositionally biased region" description="Acidic residues" evidence="1">
    <location>
        <begin position="92"/>
        <end position="101"/>
    </location>
</feature>
<sequence length="609" mass="69548">MSSILKKGSLTFKPKVKPNIQKKSSQSKTLPTPPSTQQSQTQTSNDSSKSFPGLKLNLNLASPESSQKKSKDDDIDPKDTSKNNDHAIESDSGSENDSDDSDLFKLPNKRRTSIVHQRRLSGINTPGYRSRSASVSLNQENQPPAAKISIPVSKQIKRRRSSIQINKAKKIQTNAVPIISTTAPISKIINVKQPTPEKTPEPETIPKKPINYVSDKFVVGLCPITNKLKKYRRKNASKKEEQPDGYAMIADITADDLLPEEPDNLITTITSIHQIPKDIKPDDIELFAEVNYDLEEMTMADLCKPTINLGKVSSNYQLIIEAEQQLKLKKEQRKRDRIYAREKGISLEQATIELENEKRKLNGEEPVENKDEEEKERNTLFDNLDQDEPKYQHSALKLTLQNGKIGYSEESQIITKPRADASSRTYEEENPYANPITSTTYSKRIHSERWQPEELIKFYQALSMFGTDFSLISQLFPYRTRKQVKSKFTLEEKKFPEVVELALKRKLPTDFEKYCKAVKKDLKSLEAFNEELRTVRIQHEKDMEEIAIAKEKAFKEDAEATRQREIEIRTGTKPMTKAERIKELRKNEQVVGSIDDIKRERNASVSINP</sequence>
<proteinExistence type="predicted"/>
<dbReference type="SUPFAM" id="SSF46689">
    <property type="entry name" value="Homeodomain-like"/>
    <property type="match status" value="1"/>
</dbReference>
<name>A0A9W4TRF1_9ASCO</name>
<evidence type="ECO:0000256" key="1">
    <source>
        <dbReference type="SAM" id="MobiDB-lite"/>
    </source>
</evidence>
<evidence type="ECO:0000313" key="4">
    <source>
        <dbReference type="Proteomes" id="UP001152885"/>
    </source>
</evidence>
<dbReference type="OrthoDB" id="272624at2759"/>
<dbReference type="InterPro" id="IPR009057">
    <property type="entry name" value="Homeodomain-like_sf"/>
</dbReference>
<feature type="domain" description="Myb-like" evidence="2">
    <location>
        <begin position="446"/>
        <end position="494"/>
    </location>
</feature>
<dbReference type="InterPro" id="IPR039467">
    <property type="entry name" value="TFIIIB_B''_Myb"/>
</dbReference>
<dbReference type="GO" id="GO:0001156">
    <property type="term" value="F:TFIIIC-class transcription factor complex binding"/>
    <property type="evidence" value="ECO:0007669"/>
    <property type="project" value="TreeGrafter"/>
</dbReference>
<feature type="region of interest" description="Disordered" evidence="1">
    <location>
        <begin position="357"/>
        <end position="376"/>
    </location>
</feature>
<dbReference type="Proteomes" id="UP001152885">
    <property type="component" value="Unassembled WGS sequence"/>
</dbReference>
<keyword evidence="4" id="KW-1185">Reference proteome</keyword>
<dbReference type="Gene3D" id="1.10.10.60">
    <property type="entry name" value="Homeodomain-like"/>
    <property type="match status" value="1"/>
</dbReference>
<feature type="region of interest" description="Disordered" evidence="1">
    <location>
        <begin position="1"/>
        <end position="113"/>
    </location>
</feature>
<dbReference type="SMART" id="SM00717">
    <property type="entry name" value="SANT"/>
    <property type="match status" value="1"/>
</dbReference>
<evidence type="ECO:0000313" key="3">
    <source>
        <dbReference type="EMBL" id="CAI5755675.1"/>
    </source>
</evidence>
<dbReference type="PANTHER" id="PTHR22929:SF0">
    <property type="entry name" value="TRANSCRIPTION FACTOR TFIIIB COMPONENT B'' HOMOLOG"/>
    <property type="match status" value="1"/>
</dbReference>
<feature type="compositionally biased region" description="Basic and acidic residues" evidence="1">
    <location>
        <begin position="66"/>
        <end position="89"/>
    </location>
</feature>
<dbReference type="GO" id="GO:0000126">
    <property type="term" value="C:transcription factor TFIIIB complex"/>
    <property type="evidence" value="ECO:0007669"/>
    <property type="project" value="InterPro"/>
</dbReference>
<dbReference type="Pfam" id="PF15963">
    <property type="entry name" value="Myb_DNA-bind_7"/>
    <property type="match status" value="1"/>
</dbReference>
<feature type="compositionally biased region" description="Low complexity" evidence="1">
    <location>
        <begin position="21"/>
        <end position="50"/>
    </location>
</feature>
<accession>A0A9W4TRF1</accession>
<organism evidence="3 4">
    <name type="scientific">Candida verbasci</name>
    <dbReference type="NCBI Taxonomy" id="1227364"/>
    <lineage>
        <taxon>Eukaryota</taxon>
        <taxon>Fungi</taxon>
        <taxon>Dikarya</taxon>
        <taxon>Ascomycota</taxon>
        <taxon>Saccharomycotina</taxon>
        <taxon>Pichiomycetes</taxon>
        <taxon>Debaryomycetaceae</taxon>
        <taxon>Candida/Lodderomyces clade</taxon>
        <taxon>Candida</taxon>
    </lineage>
</organism>